<dbReference type="EMBL" id="JAMTCK010000003">
    <property type="protein sequence ID" value="MCP2164892.1"/>
    <property type="molecule type" value="Genomic_DNA"/>
</dbReference>
<accession>A0AAE3GCT8</accession>
<protein>
    <recommendedName>
        <fullName evidence="4">DUF742 domain-containing protein</fullName>
    </recommendedName>
</protein>
<feature type="compositionally biased region" description="Basic and acidic residues" evidence="1">
    <location>
        <begin position="41"/>
        <end position="56"/>
    </location>
</feature>
<dbReference type="RefSeq" id="WP_253769075.1">
    <property type="nucleotide sequence ID" value="NZ_JAMTCK010000003.1"/>
</dbReference>
<feature type="compositionally biased region" description="Polar residues" evidence="1">
    <location>
        <begin position="1"/>
        <end position="17"/>
    </location>
</feature>
<organism evidence="2 3">
    <name type="scientific">Goodfellowiella coeruleoviolacea</name>
    <dbReference type="NCBI Taxonomy" id="334858"/>
    <lineage>
        <taxon>Bacteria</taxon>
        <taxon>Bacillati</taxon>
        <taxon>Actinomycetota</taxon>
        <taxon>Actinomycetes</taxon>
        <taxon>Pseudonocardiales</taxon>
        <taxon>Pseudonocardiaceae</taxon>
        <taxon>Goodfellowiella</taxon>
    </lineage>
</organism>
<feature type="region of interest" description="Disordered" evidence="1">
    <location>
        <begin position="114"/>
        <end position="173"/>
    </location>
</feature>
<sequence>MNTGSGAHNRRTVSGNYGYQEWAGGGLGRYQEPAAGYSQYEHYERHEDTPQHEPDRSGFSGHWGPEDAEQGLDNMSQHGVDDSAYGLDDVPSRFDIGGYGTGLFGGPGADLFGTHDVTDHVPEQNQFGSGPIPAIRDEPPPDFSGSHRAVPGDPREVEPAEESGSLVRPYTRTGGRTRPDYDLAIEALVSTSERGMERDAAVLPEHRSICGLCVDTRSVAEVAAHLRLPLGVVRVLIGDMASMGLVLIHQGGLVVGDRPSIEFLERVLSGLRRL</sequence>
<dbReference type="PANTHER" id="PTHR36221">
    <property type="entry name" value="DUF742 DOMAIN-CONTAINING PROTEIN"/>
    <property type="match status" value="1"/>
</dbReference>
<dbReference type="AlphaFoldDB" id="A0AAE3GCT8"/>
<dbReference type="Proteomes" id="UP001206128">
    <property type="component" value="Unassembled WGS sequence"/>
</dbReference>
<dbReference type="InterPro" id="IPR007995">
    <property type="entry name" value="DUF742"/>
</dbReference>
<dbReference type="PANTHER" id="PTHR36221:SF1">
    <property type="entry name" value="DUF742 DOMAIN-CONTAINING PROTEIN"/>
    <property type="match status" value="1"/>
</dbReference>
<name>A0AAE3GCT8_9PSEU</name>
<keyword evidence="3" id="KW-1185">Reference proteome</keyword>
<evidence type="ECO:0000256" key="1">
    <source>
        <dbReference type="SAM" id="MobiDB-lite"/>
    </source>
</evidence>
<evidence type="ECO:0000313" key="3">
    <source>
        <dbReference type="Proteomes" id="UP001206128"/>
    </source>
</evidence>
<gene>
    <name evidence="2" type="ORF">LX83_001732</name>
</gene>
<dbReference type="Pfam" id="PF05331">
    <property type="entry name" value="DUF742"/>
    <property type="match status" value="1"/>
</dbReference>
<evidence type="ECO:0000313" key="2">
    <source>
        <dbReference type="EMBL" id="MCP2164892.1"/>
    </source>
</evidence>
<reference evidence="2" key="1">
    <citation type="submission" date="2022-06" db="EMBL/GenBank/DDBJ databases">
        <title>Genomic Encyclopedia of Archaeal and Bacterial Type Strains, Phase II (KMG-II): from individual species to whole genera.</title>
        <authorList>
            <person name="Goeker M."/>
        </authorList>
    </citation>
    <scope>NUCLEOTIDE SEQUENCE</scope>
    <source>
        <strain evidence="2">DSM 43935</strain>
    </source>
</reference>
<comment type="caution">
    <text evidence="2">The sequence shown here is derived from an EMBL/GenBank/DDBJ whole genome shotgun (WGS) entry which is preliminary data.</text>
</comment>
<evidence type="ECO:0008006" key="4">
    <source>
        <dbReference type="Google" id="ProtNLM"/>
    </source>
</evidence>
<proteinExistence type="predicted"/>
<feature type="region of interest" description="Disordered" evidence="1">
    <location>
        <begin position="1"/>
        <end position="86"/>
    </location>
</feature>